<name>A0AA38GNL7_TAXCH</name>
<dbReference type="PANTHER" id="PTHR32161">
    <property type="entry name" value="DPP6 N-TERMINAL DOMAIN-LIKE PROTEIN"/>
    <property type="match status" value="1"/>
</dbReference>
<protein>
    <submittedName>
        <fullName evidence="1">Uncharacterized protein</fullName>
    </submittedName>
</protein>
<dbReference type="AlphaFoldDB" id="A0AA38GNL7"/>
<evidence type="ECO:0000313" key="2">
    <source>
        <dbReference type="Proteomes" id="UP000824469"/>
    </source>
</evidence>
<organism evidence="1 2">
    <name type="scientific">Taxus chinensis</name>
    <name type="common">Chinese yew</name>
    <name type="synonym">Taxus wallichiana var. chinensis</name>
    <dbReference type="NCBI Taxonomy" id="29808"/>
    <lineage>
        <taxon>Eukaryota</taxon>
        <taxon>Viridiplantae</taxon>
        <taxon>Streptophyta</taxon>
        <taxon>Embryophyta</taxon>
        <taxon>Tracheophyta</taxon>
        <taxon>Spermatophyta</taxon>
        <taxon>Pinopsida</taxon>
        <taxon>Pinidae</taxon>
        <taxon>Conifers II</taxon>
        <taxon>Cupressales</taxon>
        <taxon>Taxaceae</taxon>
        <taxon>Taxus</taxon>
    </lineage>
</organism>
<comment type="caution">
    <text evidence="1">The sequence shown here is derived from an EMBL/GenBank/DDBJ whole genome shotgun (WGS) entry which is preliminary data.</text>
</comment>
<accession>A0AA38GNL7</accession>
<proteinExistence type="predicted"/>
<dbReference type="EMBL" id="JAHRHJ020000002">
    <property type="protein sequence ID" value="KAH9326727.1"/>
    <property type="molecule type" value="Genomic_DNA"/>
</dbReference>
<evidence type="ECO:0000313" key="1">
    <source>
        <dbReference type="EMBL" id="KAH9326727.1"/>
    </source>
</evidence>
<reference evidence="1 2" key="1">
    <citation type="journal article" date="2021" name="Nat. Plants">
        <title>The Taxus genome provides insights into paclitaxel biosynthesis.</title>
        <authorList>
            <person name="Xiong X."/>
            <person name="Gou J."/>
            <person name="Liao Q."/>
            <person name="Li Y."/>
            <person name="Zhou Q."/>
            <person name="Bi G."/>
            <person name="Li C."/>
            <person name="Du R."/>
            <person name="Wang X."/>
            <person name="Sun T."/>
            <person name="Guo L."/>
            <person name="Liang H."/>
            <person name="Lu P."/>
            <person name="Wu Y."/>
            <person name="Zhang Z."/>
            <person name="Ro D.K."/>
            <person name="Shang Y."/>
            <person name="Huang S."/>
            <person name="Yan J."/>
        </authorList>
    </citation>
    <scope>NUCLEOTIDE SEQUENCE [LARGE SCALE GENOMIC DNA]</scope>
    <source>
        <strain evidence="1">Ta-2019</strain>
    </source>
</reference>
<keyword evidence="2" id="KW-1185">Reference proteome</keyword>
<feature type="non-terminal residue" evidence="1">
    <location>
        <position position="131"/>
    </location>
</feature>
<gene>
    <name evidence="1" type="ORF">KI387_006905</name>
</gene>
<sequence>MGFHRFRGEDAKDADMVVPFLECVESPIPKLELHRINGSFSVFSSDGSLIAFNPNIGLPDGEAHLVKIDRSKKWETNFKGPAFAVAWNGKQRGILYASVGPIFTSLQSTVHVISIRFKPKDLGEETQVKSE</sequence>
<dbReference type="Proteomes" id="UP000824469">
    <property type="component" value="Unassembled WGS sequence"/>
</dbReference>
<dbReference type="OMA" id="TESMEMD"/>
<dbReference type="PANTHER" id="PTHR32161:SF8">
    <property type="entry name" value="DPP6 N-TERMINAL DOMAIN-LIKE PROTEIN"/>
    <property type="match status" value="1"/>
</dbReference>